<dbReference type="InterPro" id="IPR024079">
    <property type="entry name" value="MetalloPept_cat_dom_sf"/>
</dbReference>
<dbReference type="Gene3D" id="3.40.390.10">
    <property type="entry name" value="Collagenase (Catalytic Domain)"/>
    <property type="match status" value="1"/>
</dbReference>
<dbReference type="NCBIfam" id="NF041518">
    <property type="entry name" value="choice_anch_Q"/>
    <property type="match status" value="4"/>
</dbReference>
<dbReference type="InterPro" id="IPR006626">
    <property type="entry name" value="PbH1"/>
</dbReference>
<name>A0A518IHD7_9PLAN</name>
<dbReference type="GO" id="GO:0008237">
    <property type="term" value="F:metallopeptidase activity"/>
    <property type="evidence" value="ECO:0007669"/>
    <property type="project" value="InterPro"/>
</dbReference>
<keyword evidence="3" id="KW-0677">Repeat</keyword>
<dbReference type="PANTHER" id="PTHR11319">
    <property type="entry name" value="G PROTEIN-COUPLED RECEPTOR-RELATED"/>
    <property type="match status" value="1"/>
</dbReference>
<feature type="region of interest" description="Disordered" evidence="5">
    <location>
        <begin position="1504"/>
        <end position="1527"/>
    </location>
</feature>
<dbReference type="Gene3D" id="2.160.20.10">
    <property type="entry name" value="Single-stranded right-handed beta-helix, Pectin lyase-like"/>
    <property type="match status" value="7"/>
</dbReference>
<dbReference type="SMART" id="SM00710">
    <property type="entry name" value="PbH1"/>
    <property type="match status" value="42"/>
</dbReference>
<gene>
    <name evidence="7" type="ORF">Enr17x_45690</name>
</gene>
<dbReference type="OrthoDB" id="220114at2"/>
<dbReference type="InterPro" id="IPR036439">
    <property type="entry name" value="Dockerin_dom_sf"/>
</dbReference>
<dbReference type="Gene3D" id="2.60.120.380">
    <property type="match status" value="1"/>
</dbReference>
<dbReference type="SMART" id="SM00237">
    <property type="entry name" value="Calx_beta"/>
    <property type="match status" value="2"/>
</dbReference>
<dbReference type="GO" id="GO:0016020">
    <property type="term" value="C:membrane"/>
    <property type="evidence" value="ECO:0007669"/>
    <property type="project" value="InterPro"/>
</dbReference>
<evidence type="ECO:0000259" key="6">
    <source>
        <dbReference type="SMART" id="SM00237"/>
    </source>
</evidence>
<feature type="region of interest" description="Disordered" evidence="5">
    <location>
        <begin position="1614"/>
        <end position="1651"/>
    </location>
</feature>
<proteinExistence type="predicted"/>
<dbReference type="KEGG" id="gfm:Enr17x_45690"/>
<dbReference type="GO" id="GO:0007154">
    <property type="term" value="P:cell communication"/>
    <property type="evidence" value="ECO:0007669"/>
    <property type="project" value="InterPro"/>
</dbReference>
<dbReference type="InterPro" id="IPR011050">
    <property type="entry name" value="Pectin_lyase_fold/virulence"/>
</dbReference>
<dbReference type="SUPFAM" id="SSF141072">
    <property type="entry name" value="CalX-like"/>
    <property type="match status" value="3"/>
</dbReference>
<dbReference type="InterPro" id="IPR018247">
    <property type="entry name" value="EF_Hand_1_Ca_BS"/>
</dbReference>
<dbReference type="GO" id="GO:0000272">
    <property type="term" value="P:polysaccharide catabolic process"/>
    <property type="evidence" value="ECO:0007669"/>
    <property type="project" value="InterPro"/>
</dbReference>
<dbReference type="PROSITE" id="PS00018">
    <property type="entry name" value="EF_HAND_1"/>
    <property type="match status" value="2"/>
</dbReference>
<feature type="domain" description="Calx-beta" evidence="6">
    <location>
        <begin position="4247"/>
        <end position="4344"/>
    </location>
</feature>
<protein>
    <recommendedName>
        <fullName evidence="1">Probable pectate lyase C</fullName>
    </recommendedName>
</protein>
<organism evidence="7 8">
    <name type="scientific">Gimesia fumaroli</name>
    <dbReference type="NCBI Taxonomy" id="2527976"/>
    <lineage>
        <taxon>Bacteria</taxon>
        <taxon>Pseudomonadati</taxon>
        <taxon>Planctomycetota</taxon>
        <taxon>Planctomycetia</taxon>
        <taxon>Planctomycetales</taxon>
        <taxon>Planctomycetaceae</taxon>
        <taxon>Gimesia</taxon>
    </lineage>
</organism>
<sequence length="5627" mass="583471">MLLTSWVESMRVAFEKSRKATLNPRRRLQLRSAPSTARQKVQRRVAIEQLEDRTLLTTLIINQLTAGLGLTLNNAVIDADSDGVSDFDSIIFEDLTIDASSGNGVSIDLDNLTFNEPFTILFDNVSINGAAGAGIDIELSNLLVDTIAIDSSTISGDVGNAFNVDLTNVELNEFNVIDSTIAGQSGAGMNVALSASTIKESSIRRSTIDGVAFDVTNGSVLLHTTMADSQVSGNTGNDGFSLNLVDSIAEELRLTNNNAIQGVSINVDDTLAGGAALLTELYIHSNTISDNQVGDGIRIDLNNVDLFASITGNSILDNNGHGIVFDQVDGDLSGDISDNLIGNNSGHGIFFTPSTTNPIPTGDGAPGVPPFAGIPGATDKIDFAAPRNEVQLITFAGQASGGFFQLQYTDNQGLQSTTLDIAHTATAAQVKAALVAMGSDITVDDILVNGNFEDGYEIEFVNDLAGQNMNSLEVVNSTLTFLPPSVFLAQDTSGNQSEVQTILFSSVPTFGTYTLFFLGQSTTLAYNATDVDIQNALIGLAANAGYPAADIVVTNNGLEFEIAIIDDHSNSLAYIDIDEVIPNADGLNFNITITEQRAGSNSVNEQQLLEIMSPNNPAGQQFFLTFGGTDTGLITIGPDNATTIANIDFALEAAGFGGTGNEFTVSGSLANGFVIEFTGDLELADQPLLQATWPPGITITPNTTTPGDGQNEIQQIFFPAQPGGGDFTLTLDAETTGPLAFDATALEVQTALEALSNIGFGNVSVTKTFFGSAFVYQIEFVGTNSLRPADFVANPAGTLLTIDPSNLIAAVPTVTTVSEGTSLNEVQEVVINGAPTGGFFTLTFDGETTGTIAYNANAASIITELELLGGINPGEVLVRGDAVNGFEIEFVGTLATIDVPQITADASGLTGGIDPSITTKTTSVGGYLRGIRGNTIVSNLGAGIEVDLAMYTSFYGDVAGNTISGNQTQGISLNASDPTPLISVDFSLSVDGNTMDANRGAAVAVNMEDTATGDVSITNNTITGTVDDGNLATPYTGDAIYIDLYGTDVSFEAYNQLRDLTIEGNYLGTDSATTAGLGNAGNGVGIHIEESTIIDRTQISNNVIANNTGDGVFFHREDDARVGRAIVDPIVGEERAVMIYSNTITGNSNGVDILAQNGTLTTTDFEIRENILSSNVIDGIKLHAEADATIFVDIINNQLTQNSRNGIESTTRSTSYDGTDRRDVAGTWIQNNISNNADHGVEISGRIGNRNMLFIGLDGVDPITGIDRGNVIESNGRDGIQVAALLDPIDGNIKIANNSIQYNQTGGVELLGKNLNSSIDNNDISNNNGKGIDINSNHQTSFIRGNTIAGNAGDGLEILSANLITHTEDGVGRGRSYNEPHTSVTVIGNFIDNNGGRGVDLQTEQSANSDFIFGDGTIAGANEIYSNALEGFYVVTTASTGQDQDADSTATLDATGDVTTSDADMVLQINTNFIQDNGGSSNFSSTGLVLRIGTMASTRDWVSQTPGSRVSVGDEGSGADSNGRSNVSVTGNIFEGNFGEDVYIESFTSTVDPPTTTDNWDVNANPAFRVTGSYRRDPLAKLNLVFEENTGNGLNVVNFGAYYDNAEPVFKSRLANGTPAPNPDGPFNSATRRRNAQRVASRAGWAPTGAPNDGPDIAAVLGASIDPVSGRILIQSDDVSVLGNGYTVQITPDFFGPAFPAGRAYDVPLSNPAYGVFQITDIDYNANTFTLISTEGADLTGFSTTGFWSTTENNGSFVYDGTGVSTFRVADGWQNNNFQSGDNFFSQSIILGNRPGEQDFAWDTWVPNANTFLAPFVGTFLTADISVAVPDPTNVTTLGDFTISFTEDVFFDPTDAGFGVSLSDFSLFHDEVAVSLAGATLSQIDARTYTLNIDGILGVEGDGEYELRLNADGTIFDAKYIDTYNPMQFGDVERFTIDSDPPTAMIEPVSLTPINRAAGEVIVNFSEDVNGVDLSDFSIAFTPAGGGATTTMNLDSTPATLTQVTGSQFVLDLSKVTSLSGDYELTLTAAGSSITDLAGNALAANAIDMWVNDTLAPIPAFDNVTDPVDPLTLPGLSVFLEFSDSDLAVTPAISDFTLTHPDGSVETLTALNASINDLSTASVARFEIVLDMLVLENGLYTVTFNGEGSAVEDLSGNKVSGSASETFQVGDEIIAPTAGIQDITPDPRDSFSAVGDVTINFSEDVTGVDATDFKLFRDDGTTVTDVDLTGLMVLQVNDSTYRINLGAYTALDGEYTLQLLADGTIEDTAFNKFTAGASDSWRTGGTGPEAMIEDLPATLVTNAGVVTVNFSQSVTGVDITDFQLTLNGQDIPLTGLTVIPVSGNEYAIDLSSVTQAYGTYELSLIAAGANIRNASNDPILDDASESWINSSTIDLVSSPVFTDGVDSVFGDGIVGDLSGTPDTQTLRAAIQEANALAGSNIIDLAAGTYTLSIGGIDEDQSATGDLDIRDNLTIRGQGVGVTTIDAGMLDRIFQVFAGITLNLENLTITGGNLTGSADGAGIRNSGTTTLTNVEVTGNIAADSAGGINNSGLMIIVDSTISNNEAGGSGGGIRNTGTLEVTRSTISGNITGRDGGGLFNAGAGTATLSNATFSGNEAARDGGAIRNTATVAATNNTMTLNSAISSGGAISNSGAFTLQNNLIIDNIAAVDVEVEGSYISLGSNLTGLIGGATGFGATDILNVIDPTPVLDSTLADNGGPTLTHALLLGSIAIDAGINTNTDALEQRGSTRILGTNVDIGAIEFGAFFVNSNLDTVDVNPGDGVAADVDGNITLRAAIMEANALAGDSVIILGPGTFNLTIAGAAESAALTGDLDITDLTGSLTITGAGSGQTIIDATDLGDRVFDVLSGANLTLDGVTVTGGYTELESGGGIRNIGTLALVNSVVDNNTSDLNAGGILNGLLSQQGILSLTNSVVSNNSAVDGGGIFNNDQSQLTLVDSEVIGNTATNDGGGIFNDLQATIDLLRSSISNNVATLDGGGIYNNDLSSLTINDSKVNGNTANQGAGIFNEEAASLTVARTTVSGNKATLDGGGIYNDEGVVTLDDVSILTNTADNDGGGLYNASAGSVTITNGYFDDNSADRDGGAIANFGVSLSLDATIIRDSEALRNGGGLFNDQEEGTVTLLLTSLINNEAQNGGGIYNQELGSLNLEFSDVMSNIATMNGGGIFNTADGALTLQGSTVDGNVSTLNGAGIYNEDNAQLNVLNSTVSNNVASNLGGGIYNNSIMVADIVNATISGNEASSGGGIYNSDEGSMEITNATIFNNHADIAGGVLNVSGGSISVSNTIIAGNSSDSAGPDVNGMFNSLGTNLIGESIGNGFTDGVNGDLVGTIGNAVSPGLGALQDNGGATFTHELLGGSLARDAGNNFYAPTDDQRGFARLFDGDGDGSLVVDIGAFESGYIVTGFTDSVDANPGDGVSVDENGRSTLRAAVMEANARIGADTILLGTGVYTLSLFGLGENNSLLGDLDITDDLTIIGAGAGRTVIDADFLDRIFHIFSGVNVSIRGVTLVNGNVTSVEDGGAILNFGNLSLEDVEIRNSVANRGGAVFNVGVLNVTDSELLQNTAIADGGAIYNIDSGTVTVDLSTISGNDAENGGGVFNSTGGTLEVTGTTIDGNTATVAGGGVFISNEVAVGNGEGGSGGAVPNPSSSLESQYQGEVVVAETYEVETSPRYDNGDAEAASSIEAPPFLVADTFNLSSLPGSNFTIYLDFNGHTTTGTQWNTDFGQVSIVTPAYDTDGNVGSFSLAEIEDIQRAWLRVAEDFAPFNVNVTTAEPPVSDLIRTDASDTRWGVRVVSGVDTFDLGGTGGLAYLTSFNASTDTPAFVFNAGLIGVAETISHEVGHTLGLSHDGTSILEYYPGHGTGATSWAPIMGAGFLPEGLVQWSSGEYTDADNSEDDLTIITTQNGFGYRIDDHGNGTGAASIITGGMASGIVERNTDVDYFQFTTTGGDVLIDPFYDSANLDILAILYDSSGTQIQTSNPVGALNASFTGLGAGTYYVSIDGTGEGSVSGTGYSDYGSLGQYTITVSGQPEMVVPGSVSISDSTISKNFAGTRGGGLLNEDSISLSNVTISGNEAGKEGGAIHNTGELTVNNTTVYNNSTEGTGGGIYSVANTSSVNIKNTIVAGNNALVGASDVAGDFTSQGNNLIGTQGGSVGFIDGFNSDIVGTDAQRLDPALSALDDNGGPTLTHALLAGSLAIDAGDNTDGDATDQRGALRPTDTTSDIGAFEIVKPTISIDGVSQVETNMGETTVFEFIVSLSNVNVDEVSVDFETSNLTAIAGIDYEFTTGTITFSPGETTQIIEVIVNGDVEIENHETFSVNLFNAVGADIGVDSAVGEILNDDAEIYFESDVTRDEGPQGTTTEFNFTVRLRYPVADTVTVDYQIVDGTAELIDNDYNAVPAGTLTFIPGETEKTVTVVVNGDSAIEPDETFTMELSNQSANAVISDPMATGTIKNDDFALLSISDVTLTEDYDMGATTRFTFTVSLSQAAGQVVTAYVSTADGVGLSAATVADGDYTPISAMMIQFGAMETEKTFDVIVNTDLASKMEGNETFFVNILDGSINPMYAPVNANILDGQGVGTIVEHGIVVDTLDDVVDSGDGLTSLREAITLANNTAGVDNIILLPPATPGGTNVYEIADRSGSDMNEDGNLRGDFDITDDVNIFGQGTTSTIINADPNDPDIYDLDGGNGVDRIFHVMGGAIVNLSNMELVNGNADDGGALLSEGDVTIHKLSFRNNDASFTGGAISSAGTLDISDSQFLNNNTSSIGGAIYQYQDTVTVSRSTFTDNTSGGRGGAVYVDKNATFNVSQSLFNDNTSGTRGGAIFNFGDTFSTNTTFSGNHSNSLGGAIFNAGDLKVENNTITQNTASTTGGGISSQSVEGSTPTVTLVNTIVAENGSDLGNPDLDGAYDTDSSLNNLIGIIGSATGLTDGVNNNLVGSALAPIDPLLGDLLDNGGSTKTHSLLFGSQAIDAGTDAGINGTITAADEDQIGNPRIDSGVMLVDIGAVELTAPPMPPLIGTGGDSSAVEDQTNIQITMVKEQTAVSADGHTLVLPANEDWIHEWDSFWVEVWIDTASGFGISDVLTSIAYNTAYFTATSVEFGSNFTFNRTVELDDAAGVVRNLGGSTFGANVGGTGHALFARIKFESLEGDQVEVDSNDLVIDPLQLGLDVQDTQIEIVGVGAVTANVGALPETDLYPVIYDVDDNDVINTRDLIHFVSVYNQDVYTSSSVYTSIMDFDKSGRVDVRDLRELISNYGKRKSQNPQVSFPDSFGQKWVGTSLDVVSGDDSIEQVIEAAVDTWETALGLDEPLEVEVIVRDFGTAQLGSGQTTEYNADHIPVAGRVAIDDDANGLGWHVDVTDLPAGGGYDLYTVLLHEIGHVLGFTRYYSGFGSLVETGGTGDLTFVGSDFTVALDPTGLHTDDPALLDDLMNDTLDPGVRKTPSDISVQMLLEAYASAQGGSGSGGASPIYGTNSSDSVAEPVLLQSPEAAQTFVEESTVGFVAPAAIKSSEEDGSVLGQTSTFDVIQPLVIEQPAVAGESDLDVTIFEDLYSSKSFEDNLSDADVDDRQLVFAHADDELDLTVDFEADQELMDDAFTNWEGPLL</sequence>
<evidence type="ECO:0000256" key="1">
    <source>
        <dbReference type="ARBA" id="ARBA00016512"/>
    </source>
</evidence>
<dbReference type="SUPFAM" id="SSF55486">
    <property type="entry name" value="Metalloproteases ('zincins'), catalytic domain"/>
    <property type="match status" value="2"/>
</dbReference>
<evidence type="ECO:0000256" key="5">
    <source>
        <dbReference type="SAM" id="MobiDB-lite"/>
    </source>
</evidence>
<evidence type="ECO:0000256" key="3">
    <source>
        <dbReference type="ARBA" id="ARBA00022737"/>
    </source>
</evidence>
<feature type="domain" description="Calx-beta" evidence="6">
    <location>
        <begin position="4356"/>
        <end position="4458"/>
    </location>
</feature>
<dbReference type="Pfam" id="PF03160">
    <property type="entry name" value="Calx-beta"/>
    <property type="match status" value="3"/>
</dbReference>
<reference evidence="7 8" key="1">
    <citation type="submission" date="2019-03" db="EMBL/GenBank/DDBJ databases">
        <title>Deep-cultivation of Planctomycetes and their phenomic and genomic characterization uncovers novel biology.</title>
        <authorList>
            <person name="Wiegand S."/>
            <person name="Jogler M."/>
            <person name="Boedeker C."/>
            <person name="Pinto D."/>
            <person name="Vollmers J."/>
            <person name="Rivas-Marin E."/>
            <person name="Kohn T."/>
            <person name="Peeters S.H."/>
            <person name="Heuer A."/>
            <person name="Rast P."/>
            <person name="Oberbeckmann S."/>
            <person name="Bunk B."/>
            <person name="Jeske O."/>
            <person name="Meyerdierks A."/>
            <person name="Storesund J.E."/>
            <person name="Kallscheuer N."/>
            <person name="Luecker S."/>
            <person name="Lage O.M."/>
            <person name="Pohl T."/>
            <person name="Merkel B.J."/>
            <person name="Hornburger P."/>
            <person name="Mueller R.-W."/>
            <person name="Bruemmer F."/>
            <person name="Labrenz M."/>
            <person name="Spormann A.M."/>
            <person name="Op den Camp H."/>
            <person name="Overmann J."/>
            <person name="Amann R."/>
            <person name="Jetten M.S.M."/>
            <person name="Mascher T."/>
            <person name="Medema M.H."/>
            <person name="Devos D.P."/>
            <person name="Kaster A.-K."/>
            <person name="Ovreas L."/>
            <person name="Rohde M."/>
            <person name="Galperin M.Y."/>
            <person name="Jogler C."/>
        </authorList>
    </citation>
    <scope>NUCLEOTIDE SEQUENCE [LARGE SCALE GENOMIC DNA]</scope>
    <source>
        <strain evidence="7 8">Enr17</strain>
    </source>
</reference>
<dbReference type="SUPFAM" id="SSF51126">
    <property type="entry name" value="Pectin lyase-like"/>
    <property type="match status" value="9"/>
</dbReference>
<evidence type="ECO:0000256" key="4">
    <source>
        <dbReference type="ARBA" id="ARBA00022837"/>
    </source>
</evidence>
<keyword evidence="8" id="KW-1185">Reference proteome</keyword>
<keyword evidence="2" id="KW-0732">Signal</keyword>
<evidence type="ECO:0000313" key="8">
    <source>
        <dbReference type="Proteomes" id="UP000318313"/>
    </source>
</evidence>
<dbReference type="InterPro" id="IPR059226">
    <property type="entry name" value="Choice_anch_Q_dom"/>
</dbReference>
<dbReference type="InterPro" id="IPR003644">
    <property type="entry name" value="Calx_beta"/>
</dbReference>
<dbReference type="Gene3D" id="2.60.40.2030">
    <property type="match status" value="3"/>
</dbReference>
<dbReference type="EMBL" id="CP037452">
    <property type="protein sequence ID" value="QDV52506.1"/>
    <property type="molecule type" value="Genomic_DNA"/>
</dbReference>
<dbReference type="InterPro" id="IPR012334">
    <property type="entry name" value="Pectin_lyas_fold"/>
</dbReference>
<dbReference type="Gene3D" id="1.10.1330.10">
    <property type="entry name" value="Dockerin domain"/>
    <property type="match status" value="1"/>
</dbReference>
<dbReference type="Proteomes" id="UP000318313">
    <property type="component" value="Chromosome"/>
</dbReference>
<evidence type="ECO:0000256" key="2">
    <source>
        <dbReference type="ARBA" id="ARBA00022729"/>
    </source>
</evidence>
<accession>A0A518IHD7</accession>
<dbReference type="InterPro" id="IPR038081">
    <property type="entry name" value="CalX-like_sf"/>
</dbReference>
<dbReference type="Pfam" id="PF13582">
    <property type="entry name" value="Reprolysin_3"/>
    <property type="match status" value="1"/>
</dbReference>
<evidence type="ECO:0000313" key="7">
    <source>
        <dbReference type="EMBL" id="QDV52506.1"/>
    </source>
</evidence>
<dbReference type="PANTHER" id="PTHR11319:SF35">
    <property type="entry name" value="OUTER MEMBRANE PROTEIN PMPC-RELATED"/>
    <property type="match status" value="1"/>
</dbReference>
<dbReference type="InterPro" id="IPR014755">
    <property type="entry name" value="Cu-Rt/internalin_Ig-like"/>
</dbReference>
<keyword evidence="4" id="KW-0106">Calcium</keyword>
<dbReference type="RefSeq" id="WP_145311822.1">
    <property type="nucleotide sequence ID" value="NZ_CP037452.1"/>
</dbReference>
<dbReference type="Gene3D" id="2.60.40.1220">
    <property type="match status" value="1"/>
</dbReference>